<name>A0A2S9Y823_9BACT</name>
<comment type="similarity">
    <text evidence="1">Belongs to the thiolase-like superfamily. Chalcone/stilbene synthases family.</text>
</comment>
<dbReference type="EC" id="2.3.1.-" evidence="5"/>
<comment type="caution">
    <text evidence="5">The sequence shown here is derived from an EMBL/GenBank/DDBJ whole genome shotgun (WGS) entry which is preliminary data.</text>
</comment>
<dbReference type="InterPro" id="IPR012328">
    <property type="entry name" value="Chalcone/stilbene_synt_C"/>
</dbReference>
<sequence length="364" mass="38923">MMATGAATGTGRRFLERPVVEPGLNTYPQAELAELFRRRLSSLEGSEQIRQMVGFVYEHSGIEQRHVEVSVPEIESRGGWYRLVNAATLSLATRVLTKLVRDDLPADSFDALVVVSASYAGFPSLSRLLQTELGMRLDALCYDLTGLGCAGPTHGLHLADMLITSGAARRVCVVCADAMGTHGESRVHNQVPDMSQLVAHCLASDGAAAVVVGAEPSADGCISWDGCQLDSRLWPDSLAENDFTASEDNQPLISVGKEIRTRLLDELGPTVSAAHPETTYFHPGGASLMRQLGASFPAFAPTLDISSKVLREHGNIGSASVLWVLHEAWALHDAGVRGFGPDLRLIALGPGIMSTQLRLTGVSK</sequence>
<dbReference type="EMBL" id="PVNL01000117">
    <property type="protein sequence ID" value="PRQ01260.1"/>
    <property type="molecule type" value="Genomic_DNA"/>
</dbReference>
<dbReference type="OrthoDB" id="5492999at2"/>
<dbReference type="Pfam" id="PF00195">
    <property type="entry name" value="Chal_sti_synt_N"/>
    <property type="match status" value="1"/>
</dbReference>
<feature type="domain" description="Chalcone/stilbene synthase N-terminal" evidence="3">
    <location>
        <begin position="83"/>
        <end position="216"/>
    </location>
</feature>
<evidence type="ECO:0000256" key="2">
    <source>
        <dbReference type="ARBA" id="ARBA00022679"/>
    </source>
</evidence>
<evidence type="ECO:0000256" key="1">
    <source>
        <dbReference type="ARBA" id="ARBA00005531"/>
    </source>
</evidence>
<protein>
    <submittedName>
        <fullName evidence="5">Alpha-pyrone synthesis polyketide synthase-like Pks11</fullName>
        <ecNumber evidence="5">2.3.1.-</ecNumber>
    </submittedName>
</protein>
<organism evidence="5 6">
    <name type="scientific">Enhygromyxa salina</name>
    <dbReference type="NCBI Taxonomy" id="215803"/>
    <lineage>
        <taxon>Bacteria</taxon>
        <taxon>Pseudomonadati</taxon>
        <taxon>Myxococcota</taxon>
        <taxon>Polyangia</taxon>
        <taxon>Nannocystales</taxon>
        <taxon>Nannocystaceae</taxon>
        <taxon>Enhygromyxa</taxon>
    </lineage>
</organism>
<dbReference type="GO" id="GO:0016747">
    <property type="term" value="F:acyltransferase activity, transferring groups other than amino-acyl groups"/>
    <property type="evidence" value="ECO:0007669"/>
    <property type="project" value="InterPro"/>
</dbReference>
<dbReference type="GO" id="GO:0030639">
    <property type="term" value="P:polyketide biosynthetic process"/>
    <property type="evidence" value="ECO:0007669"/>
    <property type="project" value="TreeGrafter"/>
</dbReference>
<dbReference type="Proteomes" id="UP000238823">
    <property type="component" value="Unassembled WGS sequence"/>
</dbReference>
<dbReference type="Gene3D" id="3.40.47.10">
    <property type="match status" value="2"/>
</dbReference>
<dbReference type="AlphaFoldDB" id="A0A2S9Y823"/>
<reference evidence="5 6" key="1">
    <citation type="submission" date="2018-03" db="EMBL/GenBank/DDBJ databases">
        <title>Draft Genome Sequences of the Obligatory Marine Myxobacteria Enhygromyxa salina SWB007.</title>
        <authorList>
            <person name="Poehlein A."/>
            <person name="Moghaddam J.A."/>
            <person name="Harms H."/>
            <person name="Alanjari M."/>
            <person name="Koenig G.M."/>
            <person name="Daniel R."/>
            <person name="Schaeberle T.F."/>
        </authorList>
    </citation>
    <scope>NUCLEOTIDE SEQUENCE [LARGE SCALE GENOMIC DNA]</scope>
    <source>
        <strain evidence="5 6">SWB007</strain>
    </source>
</reference>
<keyword evidence="5" id="KW-0012">Acyltransferase</keyword>
<evidence type="ECO:0000313" key="5">
    <source>
        <dbReference type="EMBL" id="PRQ01260.1"/>
    </source>
</evidence>
<proteinExistence type="inferred from homology"/>
<dbReference type="SUPFAM" id="SSF53901">
    <property type="entry name" value="Thiolase-like"/>
    <property type="match status" value="2"/>
</dbReference>
<accession>A0A2S9Y823</accession>
<dbReference type="RefSeq" id="WP_106092718.1">
    <property type="nucleotide sequence ID" value="NZ_PVNL01000117.1"/>
</dbReference>
<dbReference type="PANTHER" id="PTHR11877:SF46">
    <property type="entry name" value="TYPE III POLYKETIDE SYNTHASE A"/>
    <property type="match status" value="1"/>
</dbReference>
<evidence type="ECO:0000259" key="4">
    <source>
        <dbReference type="Pfam" id="PF02797"/>
    </source>
</evidence>
<dbReference type="InterPro" id="IPR001099">
    <property type="entry name" value="Chalcone/stilbene_synt_N"/>
</dbReference>
<dbReference type="Pfam" id="PF02797">
    <property type="entry name" value="Chal_sti_synt_C"/>
    <property type="match status" value="1"/>
</dbReference>
<evidence type="ECO:0000313" key="6">
    <source>
        <dbReference type="Proteomes" id="UP000238823"/>
    </source>
</evidence>
<evidence type="ECO:0000259" key="3">
    <source>
        <dbReference type="Pfam" id="PF00195"/>
    </source>
</evidence>
<gene>
    <name evidence="5" type="ORF">ENSA7_58650</name>
</gene>
<dbReference type="InterPro" id="IPR016039">
    <property type="entry name" value="Thiolase-like"/>
</dbReference>
<keyword evidence="2 5" id="KW-0808">Transferase</keyword>
<dbReference type="InterPro" id="IPR011141">
    <property type="entry name" value="Polyketide_synthase_type-III"/>
</dbReference>
<feature type="domain" description="Chalcone/stilbene synthase C-terminal" evidence="4">
    <location>
        <begin position="281"/>
        <end position="359"/>
    </location>
</feature>
<dbReference type="PANTHER" id="PTHR11877">
    <property type="entry name" value="HYDROXYMETHYLGLUTARYL-COA SYNTHASE"/>
    <property type="match status" value="1"/>
</dbReference>